<name>A0A8E7PGH2_9FLOR</name>
<evidence type="ECO:0008006" key="2">
    <source>
        <dbReference type="Google" id="ProtNLM"/>
    </source>
</evidence>
<reference evidence="1" key="2">
    <citation type="journal article" date="2021" name="Genomics">
        <title>Comparative analysis of mitochondrial genomes of Nirvanini and Evacanthini (Hemiptera: Cicadellidae) reveals an explicit evolutionary relationship.</title>
        <authorList>
            <person name="Du Y."/>
            <person name="Liang Z."/>
            <person name="Dietrich C.H."/>
            <person name="Dai W."/>
        </authorList>
    </citation>
    <scope>NUCLEOTIDE SEQUENCE</scope>
</reference>
<evidence type="ECO:0000313" key="1">
    <source>
        <dbReference type="EMBL" id="QVY58241.1"/>
    </source>
</evidence>
<protein>
    <recommendedName>
        <fullName evidence="2">Ycf34</fullName>
    </recommendedName>
</protein>
<keyword evidence="1" id="KW-0934">Plastid</keyword>
<dbReference type="EMBL" id="MN240357">
    <property type="protein sequence ID" value="QVY58241.1"/>
    <property type="molecule type" value="Genomic_DNA"/>
</dbReference>
<dbReference type="InterPro" id="IPR019656">
    <property type="entry name" value="Uncharacterised_Ycf34"/>
</dbReference>
<geneLocation type="plastid" evidence="1"/>
<gene>
    <name evidence="1" type="primary">ycf34</name>
</gene>
<accession>A0A8E7PGH2</accession>
<reference evidence="1" key="1">
    <citation type="submission" date="2019-07" db="EMBL/GenBank/DDBJ databases">
        <authorList>
            <person name="Zhang J."/>
            <person name="Liu T."/>
        </authorList>
    </citation>
    <scope>NUCLEOTIDE SEQUENCE</scope>
</reference>
<dbReference type="AlphaFoldDB" id="A0A8E7PGH2"/>
<proteinExistence type="predicted"/>
<sequence>MCICINCQHVRNCITYKVIQRQHNKQSSVKHILFFMPFQPLIEVNIYNSKSNIKIEWDLVECLSFAEQPGYWLT</sequence>
<organism evidence="1">
    <name type="scientific">Eucheuma denticulatum</name>
    <dbReference type="NCBI Taxonomy" id="305493"/>
    <lineage>
        <taxon>Eukaryota</taxon>
        <taxon>Rhodophyta</taxon>
        <taxon>Florideophyceae</taxon>
        <taxon>Rhodymeniophycidae</taxon>
        <taxon>Gigartinales</taxon>
        <taxon>Solieriaceae</taxon>
        <taxon>Eucheuma</taxon>
    </lineage>
</organism>
<dbReference type="Pfam" id="PF10718">
    <property type="entry name" value="Ycf34"/>
    <property type="match status" value="1"/>
</dbReference>